<evidence type="ECO:0000313" key="2">
    <source>
        <dbReference type="EMBL" id="MPQ52357.1"/>
    </source>
</evidence>
<feature type="transmembrane region" description="Helical" evidence="1">
    <location>
        <begin position="28"/>
        <end position="48"/>
    </location>
</feature>
<dbReference type="EMBL" id="WHIY01000010">
    <property type="protein sequence ID" value="MPQ52357.1"/>
    <property type="molecule type" value="Genomic_DNA"/>
</dbReference>
<dbReference type="AlphaFoldDB" id="A0A6L5EA41"/>
<proteinExistence type="predicted"/>
<keyword evidence="1" id="KW-1133">Transmembrane helix</keyword>
<keyword evidence="3" id="KW-1185">Reference proteome</keyword>
<accession>A0A6L5EA41</accession>
<gene>
    <name evidence="2" type="ORF">GBB84_15735</name>
</gene>
<protein>
    <submittedName>
        <fullName evidence="2">Uncharacterized protein</fullName>
    </submittedName>
</protein>
<evidence type="ECO:0000256" key="1">
    <source>
        <dbReference type="SAM" id="Phobius"/>
    </source>
</evidence>
<evidence type="ECO:0000313" key="3">
    <source>
        <dbReference type="Proteomes" id="UP000475079"/>
    </source>
</evidence>
<keyword evidence="1" id="KW-0812">Transmembrane</keyword>
<dbReference type="Proteomes" id="UP000475079">
    <property type="component" value="Unassembled WGS sequence"/>
</dbReference>
<sequence length="72" mass="8711">MLIFASISFLLLLTLTIQQPHLLMQIKFTFIYSLRGILLICLHFLKLWKYQTFRDCMNNIQIEGFLAWEDYH</sequence>
<keyword evidence="1" id="KW-0472">Membrane</keyword>
<organism evidence="2 3">
    <name type="scientific">Citrobacter telavivensis</name>
    <dbReference type="NCBI Taxonomy" id="2653932"/>
    <lineage>
        <taxon>Bacteria</taxon>
        <taxon>Pseudomonadati</taxon>
        <taxon>Pseudomonadota</taxon>
        <taxon>Gammaproteobacteria</taxon>
        <taxon>Enterobacterales</taxon>
        <taxon>Enterobacteriaceae</taxon>
        <taxon>Citrobacter</taxon>
    </lineage>
</organism>
<comment type="caution">
    <text evidence="2">The sequence shown here is derived from an EMBL/GenBank/DDBJ whole genome shotgun (WGS) entry which is preliminary data.</text>
</comment>
<name>A0A6L5EA41_9ENTR</name>
<reference evidence="2 3" key="1">
    <citation type="submission" date="2019-10" db="EMBL/GenBank/DDBJ databases">
        <title>Characterization of a new Citrobacter species.</title>
        <authorList>
            <person name="Goncalves Ribeiro T."/>
            <person name="Izdebski R."/>
            <person name="Urbanowicz P."/>
            <person name="Carmeli Y."/>
            <person name="Gniadkowski M."/>
            <person name="Peixe L."/>
        </authorList>
    </citation>
    <scope>NUCLEOTIDE SEQUENCE [LARGE SCALE GENOMIC DNA]</scope>
    <source>
        <strain evidence="2 3">NMI7905_11</strain>
    </source>
</reference>